<name>A0A2U9R0P1_PICKU</name>
<dbReference type="PANTHER" id="PTHR43176">
    <property type="entry name" value="3-HYDROXYISOBUTYRYL-COA HYDROLASE-RELATED"/>
    <property type="match status" value="1"/>
</dbReference>
<dbReference type="GO" id="GO:0003860">
    <property type="term" value="F:3-hydroxyisobutyryl-CoA hydrolase activity"/>
    <property type="evidence" value="ECO:0007669"/>
    <property type="project" value="UniProtKB-EC"/>
</dbReference>
<evidence type="ECO:0000256" key="2">
    <source>
        <dbReference type="ARBA" id="ARBA00011915"/>
    </source>
</evidence>
<dbReference type="EMBL" id="CP028774">
    <property type="protein sequence ID" value="AWU74871.1"/>
    <property type="molecule type" value="Genomic_DNA"/>
</dbReference>
<dbReference type="NCBIfam" id="NF004127">
    <property type="entry name" value="PRK05617.1"/>
    <property type="match status" value="1"/>
</dbReference>
<dbReference type="OrthoDB" id="1737613at2759"/>
<dbReference type="CDD" id="cd06558">
    <property type="entry name" value="crotonase-like"/>
    <property type="match status" value="1"/>
</dbReference>
<evidence type="ECO:0000313" key="5">
    <source>
        <dbReference type="EMBL" id="AWU74871.1"/>
    </source>
</evidence>
<dbReference type="GO" id="GO:0005739">
    <property type="term" value="C:mitochondrion"/>
    <property type="evidence" value="ECO:0007669"/>
    <property type="project" value="TreeGrafter"/>
</dbReference>
<dbReference type="Pfam" id="PF16113">
    <property type="entry name" value="ECH_2"/>
    <property type="match status" value="1"/>
</dbReference>
<dbReference type="InterPro" id="IPR045004">
    <property type="entry name" value="ECH_dom"/>
</dbReference>
<dbReference type="PANTHER" id="PTHR43176:SF3">
    <property type="entry name" value="3-HYDROXYISOBUTYRYL-COA HYDROLASE, MITOCHONDRIAL"/>
    <property type="match status" value="1"/>
</dbReference>
<proteinExistence type="predicted"/>
<protein>
    <recommendedName>
        <fullName evidence="2">3-hydroxyisobutyryl-CoA hydrolase</fullName>
        <ecNumber evidence="2">3.1.2.4</ecNumber>
    </recommendedName>
</protein>
<dbReference type="Gene3D" id="3.90.226.10">
    <property type="entry name" value="2-enoyl-CoA Hydratase, Chain A, domain 1"/>
    <property type="match status" value="1"/>
</dbReference>
<dbReference type="GeneID" id="40382636"/>
<accession>A0A2U9R0P1</accession>
<dbReference type="STRING" id="4909.A0A2U9R0P1"/>
<keyword evidence="3" id="KW-0378">Hydrolase</keyword>
<reference evidence="5 6" key="1">
    <citation type="submission" date="2018-06" db="EMBL/GenBank/DDBJ databases">
        <title>Population genomics shows no distinction between pathogenic Candida krusei and environmental Pichia kudriavzevii: One species, four names.</title>
        <authorList>
            <person name="Douglass A.P."/>
            <person name="Offei B."/>
            <person name="Braun-Galleani S."/>
            <person name="Coughlan A.Y."/>
            <person name="Martos A."/>
            <person name="Ortiz-Merino R.A."/>
            <person name="Byrne K.P."/>
            <person name="Wolfe K.H."/>
        </authorList>
    </citation>
    <scope>NUCLEOTIDE SEQUENCE [LARGE SCALE GENOMIC DNA]</scope>
    <source>
        <strain evidence="5 6">CBS573</strain>
    </source>
</reference>
<evidence type="ECO:0000256" key="3">
    <source>
        <dbReference type="ARBA" id="ARBA00022801"/>
    </source>
</evidence>
<comment type="catalytic activity">
    <reaction evidence="1">
        <text>3-hydroxy-2-methylpropanoyl-CoA + H2O = 3-hydroxy-2-methylpropanoate + CoA + H(+)</text>
        <dbReference type="Rhea" id="RHEA:20888"/>
        <dbReference type="ChEBI" id="CHEBI:11805"/>
        <dbReference type="ChEBI" id="CHEBI:15377"/>
        <dbReference type="ChEBI" id="CHEBI:15378"/>
        <dbReference type="ChEBI" id="CHEBI:57287"/>
        <dbReference type="ChEBI" id="CHEBI:57340"/>
        <dbReference type="EC" id="3.1.2.4"/>
    </reaction>
</comment>
<organism evidence="5 6">
    <name type="scientific">Pichia kudriavzevii</name>
    <name type="common">Yeast</name>
    <name type="synonym">Issatchenkia orientalis</name>
    <dbReference type="NCBI Taxonomy" id="4909"/>
    <lineage>
        <taxon>Eukaryota</taxon>
        <taxon>Fungi</taxon>
        <taxon>Dikarya</taxon>
        <taxon>Ascomycota</taxon>
        <taxon>Saccharomycotina</taxon>
        <taxon>Pichiomycetes</taxon>
        <taxon>Pichiales</taxon>
        <taxon>Pichiaceae</taxon>
        <taxon>Pichia</taxon>
    </lineage>
</organism>
<sequence length="518" mass="58492">MLSYTKLSLNRQRLSLLRNMATATSKNLVEFHVHGNARTVTLNRPDKLNALNTEMCDAIIPRLVEFSKSKSANLILIKSSTERAFCSGGDVVQCAKFNLDNHSKKSLDFFKSEYNLNYLLSIYGKPIVSLVNGIVMGGGVGLSVHGPFRVVTETTRFAMPETSIGFFNDVGTSFWLPKLDANLGYYLSLTGDELIGFDTLLAGFGTHYVPLNRFTELTERLSALELPVLATDRRKNTIFNRNNSEALFPIVNSLIEEFSIQIPKNHQFKYSLKELNTIERCFDPNTQKSVKDIIKALEDDGSSFALETIQKLRSKSPLSLELNFKLLLKNKDASIQEALSRELKLAGKLMTNYRDNDFNSFINNKLIEKNKTPITSTVYKTIDDVSTETVSELISLDVYNPKVPSSANEVEAKDQLENEIELLNSLKIGNFNELGERVSNFNQYPHHMGLPTQAEIEAYVKGTEESKDEEVMVTFKETLDYFQMKYDNKAGVDAKVKMVLNRKTQPSPVDSEYIQWVN</sequence>
<dbReference type="EC" id="3.1.2.4" evidence="2"/>
<dbReference type="AlphaFoldDB" id="A0A2U9R0P1"/>
<keyword evidence="6" id="KW-1185">Reference proteome</keyword>
<dbReference type="RefSeq" id="XP_029320348.1">
    <property type="nucleotide sequence ID" value="XM_029464489.1"/>
</dbReference>
<dbReference type="InterPro" id="IPR032259">
    <property type="entry name" value="HIBYL-CoA-H"/>
</dbReference>
<dbReference type="GO" id="GO:0006574">
    <property type="term" value="P:L-valine catabolic process"/>
    <property type="evidence" value="ECO:0007669"/>
    <property type="project" value="TreeGrafter"/>
</dbReference>
<dbReference type="InterPro" id="IPR029045">
    <property type="entry name" value="ClpP/crotonase-like_dom_sf"/>
</dbReference>
<gene>
    <name evidence="5" type="ORF">C5L36_0B01360</name>
</gene>
<dbReference type="SUPFAM" id="SSF52096">
    <property type="entry name" value="ClpP/crotonase"/>
    <property type="match status" value="1"/>
</dbReference>
<dbReference type="KEGG" id="pkz:C5L36_0B01360"/>
<evidence type="ECO:0000259" key="4">
    <source>
        <dbReference type="Pfam" id="PF16113"/>
    </source>
</evidence>
<evidence type="ECO:0000256" key="1">
    <source>
        <dbReference type="ARBA" id="ARBA00001709"/>
    </source>
</evidence>
<evidence type="ECO:0000313" key="6">
    <source>
        <dbReference type="Proteomes" id="UP000249293"/>
    </source>
</evidence>
<feature type="domain" description="Enoyl-CoA hydratase/isomerase" evidence="4">
    <location>
        <begin position="38"/>
        <end position="393"/>
    </location>
</feature>
<dbReference type="Proteomes" id="UP000249293">
    <property type="component" value="Chromosome 2"/>
</dbReference>
<dbReference type="VEuPathDB" id="FungiDB:C5L36_0B01360"/>